<feature type="non-terminal residue" evidence="1">
    <location>
        <position position="172"/>
    </location>
</feature>
<dbReference type="InterPro" id="IPR021409">
    <property type="entry name" value="DUF3047"/>
</dbReference>
<name>A0A382AZ28_9ZZZZ</name>
<protein>
    <recommendedName>
        <fullName evidence="2">DUF3047 domain-containing protein</fullName>
    </recommendedName>
</protein>
<organism evidence="1">
    <name type="scientific">marine metagenome</name>
    <dbReference type="NCBI Taxonomy" id="408172"/>
    <lineage>
        <taxon>unclassified sequences</taxon>
        <taxon>metagenomes</taxon>
        <taxon>ecological metagenomes</taxon>
    </lineage>
</organism>
<dbReference type="EMBL" id="UINC01027386">
    <property type="protein sequence ID" value="SVB06541.1"/>
    <property type="molecule type" value="Genomic_DNA"/>
</dbReference>
<reference evidence="1" key="1">
    <citation type="submission" date="2018-05" db="EMBL/GenBank/DDBJ databases">
        <authorList>
            <person name="Lanie J.A."/>
            <person name="Ng W.-L."/>
            <person name="Kazmierczak K.M."/>
            <person name="Andrzejewski T.M."/>
            <person name="Davidsen T.M."/>
            <person name="Wayne K.J."/>
            <person name="Tettelin H."/>
            <person name="Glass J.I."/>
            <person name="Rusch D."/>
            <person name="Podicherti R."/>
            <person name="Tsui H.-C.T."/>
            <person name="Winkler M.E."/>
        </authorList>
    </citation>
    <scope>NUCLEOTIDE SEQUENCE</scope>
</reference>
<gene>
    <name evidence="1" type="ORF">METZ01_LOCUS159395</name>
</gene>
<dbReference type="AlphaFoldDB" id="A0A382AZ28"/>
<accession>A0A382AZ28</accession>
<proteinExistence type="predicted"/>
<sequence>MCVTAWADETTSPPQVAPSLLASDFEGDLTPWRADPLPRMGSQPLTLFTQPDGNRCLRADSVSDFRAYSVKLSDLADDTVDIADWPLLSWRWQVSAALTGADATKKAGDDYAARLYLVFSNSRWNPLAVRTLVYIWDNKLPVGTMVPSTWALKRGRMVVLRSGDLDAGRWVT</sequence>
<evidence type="ECO:0008006" key="2">
    <source>
        <dbReference type="Google" id="ProtNLM"/>
    </source>
</evidence>
<dbReference type="Pfam" id="PF11249">
    <property type="entry name" value="DUF3047"/>
    <property type="match status" value="1"/>
</dbReference>
<evidence type="ECO:0000313" key="1">
    <source>
        <dbReference type="EMBL" id="SVB06541.1"/>
    </source>
</evidence>